<keyword evidence="2" id="KW-0479">Metal-binding</keyword>
<evidence type="ECO:0000313" key="4">
    <source>
        <dbReference type="EMBL" id="TCN27929.1"/>
    </source>
</evidence>
<feature type="domain" description="Fumarylacetoacetase-like C-terminal" evidence="3">
    <location>
        <begin position="94"/>
        <end position="301"/>
    </location>
</feature>
<dbReference type="EMBL" id="SLVV01000001">
    <property type="protein sequence ID" value="TCN27929.1"/>
    <property type="molecule type" value="Genomic_DNA"/>
</dbReference>
<dbReference type="PANTHER" id="PTHR11820:SF7">
    <property type="entry name" value="ACYLPYRUVASE FAHD1, MITOCHONDRIAL"/>
    <property type="match status" value="1"/>
</dbReference>
<dbReference type="GO" id="GO:0019752">
    <property type="term" value="P:carboxylic acid metabolic process"/>
    <property type="evidence" value="ECO:0007669"/>
    <property type="project" value="UniProtKB-ARBA"/>
</dbReference>
<keyword evidence="5" id="KW-1185">Reference proteome</keyword>
<comment type="caution">
    <text evidence="4">The sequence shown here is derived from an EMBL/GenBank/DDBJ whole genome shotgun (WGS) entry which is preliminary data.</text>
</comment>
<name>A0A4R2BPG1_9BACI</name>
<dbReference type="InterPro" id="IPR036663">
    <property type="entry name" value="Fumarylacetoacetase_C_sf"/>
</dbReference>
<dbReference type="Proteomes" id="UP000295689">
    <property type="component" value="Unassembled WGS sequence"/>
</dbReference>
<dbReference type="InterPro" id="IPR011234">
    <property type="entry name" value="Fumarylacetoacetase-like_C"/>
</dbReference>
<dbReference type="AlphaFoldDB" id="A0A4R2BPG1"/>
<evidence type="ECO:0000259" key="3">
    <source>
        <dbReference type="Pfam" id="PF01557"/>
    </source>
</evidence>
<comment type="similarity">
    <text evidence="1">Belongs to the FAH family.</text>
</comment>
<dbReference type="Pfam" id="PF01557">
    <property type="entry name" value="FAA_hydrolase"/>
    <property type="match status" value="1"/>
</dbReference>
<evidence type="ECO:0000313" key="5">
    <source>
        <dbReference type="Proteomes" id="UP000295689"/>
    </source>
</evidence>
<accession>A0A4R2BPG1</accession>
<dbReference type="GO" id="GO:0046872">
    <property type="term" value="F:metal ion binding"/>
    <property type="evidence" value="ECO:0007669"/>
    <property type="project" value="UniProtKB-KW"/>
</dbReference>
<organism evidence="4 5">
    <name type="scientific">Mesobacillus foraminis</name>
    <dbReference type="NCBI Taxonomy" id="279826"/>
    <lineage>
        <taxon>Bacteria</taxon>
        <taxon>Bacillati</taxon>
        <taxon>Bacillota</taxon>
        <taxon>Bacilli</taxon>
        <taxon>Bacillales</taxon>
        <taxon>Bacillaceae</taxon>
        <taxon>Mesobacillus</taxon>
    </lineage>
</organism>
<dbReference type="Gene3D" id="3.90.850.10">
    <property type="entry name" value="Fumarylacetoacetase-like, C-terminal domain"/>
    <property type="match status" value="1"/>
</dbReference>
<dbReference type="FunFam" id="3.90.850.10:FF:000002">
    <property type="entry name" value="2-hydroxyhepta-2,4-diene-1,7-dioate isomerase"/>
    <property type="match status" value="1"/>
</dbReference>
<protein>
    <submittedName>
        <fullName evidence="4">2-keto-4-pentenoate hydratase/2-oxohepta-3-ene-1,7-dioic acid hydratase in catechol pathway</fullName>
    </submittedName>
</protein>
<evidence type="ECO:0000256" key="1">
    <source>
        <dbReference type="ARBA" id="ARBA00010211"/>
    </source>
</evidence>
<evidence type="ECO:0000256" key="2">
    <source>
        <dbReference type="ARBA" id="ARBA00022723"/>
    </source>
</evidence>
<reference evidence="4 5" key="1">
    <citation type="journal article" date="2015" name="Stand. Genomic Sci.">
        <title>Genomic Encyclopedia of Bacterial and Archaeal Type Strains, Phase III: the genomes of soil and plant-associated and newly described type strains.</title>
        <authorList>
            <person name="Whitman W.B."/>
            <person name="Woyke T."/>
            <person name="Klenk H.P."/>
            <person name="Zhou Y."/>
            <person name="Lilburn T.G."/>
            <person name="Beck B.J."/>
            <person name="De Vos P."/>
            <person name="Vandamme P."/>
            <person name="Eisen J.A."/>
            <person name="Garrity G."/>
            <person name="Hugenholtz P."/>
            <person name="Kyrpides N.C."/>
        </authorList>
    </citation>
    <scope>NUCLEOTIDE SEQUENCE [LARGE SCALE GENOMIC DNA]</scope>
    <source>
        <strain evidence="4 5">CV53</strain>
    </source>
</reference>
<dbReference type="GO" id="GO:0016853">
    <property type="term" value="F:isomerase activity"/>
    <property type="evidence" value="ECO:0007669"/>
    <property type="project" value="UniProtKB-ARBA"/>
</dbReference>
<sequence length="301" mass="32397">MKFVSAQDEQGLFVGLLNEAEDQVLPLGRTEEKMTGFASLPASMAECIAMGEEFIEKAQAVAAWAGEHRAEEGAYLPLTGLTLLAPIPRPSKNIFCVGKNYAEHAVELGSKEDIPEDVIIFTKASTSVIGPKQPIPLHSEVTKELDYEGELAVVIGKEGKGIKQEDALDHVFGYTIINDVTARDLQSRHKQYFIGKSLDGSCPMGPWIVHASSIADPNQLNIETRVNGEIRQSSNTRQLIFPIAKIIEELSKGMTLEPGDVIATGTPAGVGKGMKPPSFLASGDMVEITVEGIGTLSNPVR</sequence>
<gene>
    <name evidence="4" type="ORF">EV146_101259</name>
</gene>
<dbReference type="PANTHER" id="PTHR11820">
    <property type="entry name" value="ACYLPYRUVASE"/>
    <property type="match status" value="1"/>
</dbReference>
<dbReference type="SUPFAM" id="SSF56529">
    <property type="entry name" value="FAH"/>
    <property type="match status" value="1"/>
</dbReference>
<dbReference type="RefSeq" id="WP_132000983.1">
    <property type="nucleotide sequence ID" value="NZ_JABUHM010000006.1"/>
</dbReference>
<dbReference type="GO" id="GO:0018773">
    <property type="term" value="F:acetylpyruvate hydrolase activity"/>
    <property type="evidence" value="ECO:0007669"/>
    <property type="project" value="TreeGrafter"/>
</dbReference>
<proteinExistence type="inferred from homology"/>